<dbReference type="InterPro" id="IPR001647">
    <property type="entry name" value="HTH_TetR"/>
</dbReference>
<comment type="caution">
    <text evidence="4">The sequence shown here is derived from an EMBL/GenBank/DDBJ whole genome shotgun (WGS) entry which is preliminary data.</text>
</comment>
<protein>
    <submittedName>
        <fullName evidence="4">TetR/AcrR family transcriptional regulator</fullName>
    </submittedName>
</protein>
<sequence length="220" mass="25836">MKNRLDLFYGAGSHLFINKGYARTQMKDIAQQIGLSTGMIYQYFKGKNDLLDFIIKCTIEPSYLHQDFDYPIQGQLFEHLDQEIDAAFEKNAADFNKGMENPNYTLVEMFSDAFDVIAKYGVGCLIIEHNLDDLPKLAESYRDFRKIYFKQVYQYVERFINEGQMREVEDKHYTTRTIIELLAFWGMHIMNDAFERDEALTHEKAKKICLDNLIPAYSKK</sequence>
<gene>
    <name evidence="4" type="ORF">KUA55_08500</name>
</gene>
<evidence type="ECO:0000313" key="5">
    <source>
        <dbReference type="Proteomes" id="UP000774130"/>
    </source>
</evidence>
<evidence type="ECO:0000256" key="1">
    <source>
        <dbReference type="ARBA" id="ARBA00023125"/>
    </source>
</evidence>
<keyword evidence="5" id="KW-1185">Reference proteome</keyword>
<keyword evidence="1 2" id="KW-0238">DNA-binding</keyword>
<dbReference type="PROSITE" id="PS50977">
    <property type="entry name" value="HTH_TETR_2"/>
    <property type="match status" value="1"/>
</dbReference>
<organism evidence="4 5">
    <name type="scientific">Enterococcus alishanensis</name>
    <dbReference type="NCBI Taxonomy" id="1303817"/>
    <lineage>
        <taxon>Bacteria</taxon>
        <taxon>Bacillati</taxon>
        <taxon>Bacillota</taxon>
        <taxon>Bacilli</taxon>
        <taxon>Lactobacillales</taxon>
        <taxon>Enterococcaceae</taxon>
        <taxon>Enterococcus</taxon>
    </lineage>
</organism>
<dbReference type="RefSeq" id="WP_218325774.1">
    <property type="nucleotide sequence ID" value="NZ_JAHUZB010000003.1"/>
</dbReference>
<dbReference type="PANTHER" id="PTHR43479:SF11">
    <property type="entry name" value="ACREF_ENVCD OPERON REPRESSOR-RELATED"/>
    <property type="match status" value="1"/>
</dbReference>
<evidence type="ECO:0000256" key="2">
    <source>
        <dbReference type="PROSITE-ProRule" id="PRU00335"/>
    </source>
</evidence>
<dbReference type="Proteomes" id="UP000774130">
    <property type="component" value="Unassembled WGS sequence"/>
</dbReference>
<dbReference type="InterPro" id="IPR050624">
    <property type="entry name" value="HTH-type_Tx_Regulator"/>
</dbReference>
<dbReference type="PANTHER" id="PTHR43479">
    <property type="entry name" value="ACREF/ENVCD OPERON REPRESSOR-RELATED"/>
    <property type="match status" value="1"/>
</dbReference>
<proteinExistence type="predicted"/>
<accession>A0ABS6TCV8</accession>
<reference evidence="4 5" key="1">
    <citation type="submission" date="2021-06" db="EMBL/GenBank/DDBJ databases">
        <title>Enterococcus alishanensis sp. nov., a novel lactic acid bacterium isolated from fresh coffee beans.</title>
        <authorList>
            <person name="Chen Y.-S."/>
        </authorList>
    </citation>
    <scope>NUCLEOTIDE SEQUENCE [LARGE SCALE GENOMIC DNA]</scope>
    <source>
        <strain evidence="4 5">ALS3</strain>
    </source>
</reference>
<feature type="DNA-binding region" description="H-T-H motif" evidence="2">
    <location>
        <begin position="25"/>
        <end position="44"/>
    </location>
</feature>
<dbReference type="Pfam" id="PF00440">
    <property type="entry name" value="TetR_N"/>
    <property type="match status" value="1"/>
</dbReference>
<evidence type="ECO:0000313" key="4">
    <source>
        <dbReference type="EMBL" id="MBV7390717.1"/>
    </source>
</evidence>
<dbReference type="EMBL" id="JAHUZB010000003">
    <property type="protein sequence ID" value="MBV7390717.1"/>
    <property type="molecule type" value="Genomic_DNA"/>
</dbReference>
<feature type="domain" description="HTH tetR-type" evidence="3">
    <location>
        <begin position="2"/>
        <end position="62"/>
    </location>
</feature>
<name>A0ABS6TCV8_9ENTE</name>
<evidence type="ECO:0000259" key="3">
    <source>
        <dbReference type="PROSITE" id="PS50977"/>
    </source>
</evidence>